<protein>
    <recommendedName>
        <fullName evidence="2">SHOCT domain-containing protein</fullName>
    </recommendedName>
</protein>
<keyword evidence="1" id="KW-0472">Membrane</keyword>
<evidence type="ECO:0000256" key="1">
    <source>
        <dbReference type="SAM" id="Phobius"/>
    </source>
</evidence>
<dbReference type="OrthoDB" id="2616775at2"/>
<evidence type="ECO:0000313" key="4">
    <source>
        <dbReference type="Proteomes" id="UP000249522"/>
    </source>
</evidence>
<feature type="domain" description="SHOCT" evidence="2">
    <location>
        <begin position="229"/>
        <end position="256"/>
    </location>
</feature>
<organism evidence="3 4">
    <name type="scientific">Paenibacillus sambharensis</name>
    <dbReference type="NCBI Taxonomy" id="1803190"/>
    <lineage>
        <taxon>Bacteria</taxon>
        <taxon>Bacillati</taxon>
        <taxon>Bacillota</taxon>
        <taxon>Bacilli</taxon>
        <taxon>Bacillales</taxon>
        <taxon>Paenibacillaceae</taxon>
        <taxon>Paenibacillus</taxon>
    </lineage>
</organism>
<dbReference type="RefSeq" id="WP_111145483.1">
    <property type="nucleotide sequence ID" value="NZ_QKRB01000031.1"/>
</dbReference>
<comment type="caution">
    <text evidence="3">The sequence shown here is derived from an EMBL/GenBank/DDBJ whole genome shotgun (WGS) entry which is preliminary data.</text>
</comment>
<proteinExistence type="predicted"/>
<feature type="transmembrane region" description="Helical" evidence="1">
    <location>
        <begin position="6"/>
        <end position="39"/>
    </location>
</feature>
<reference evidence="3 4" key="1">
    <citation type="submission" date="2018-06" db="EMBL/GenBank/DDBJ databases">
        <title>Paenibacillus imtechensis sp. nov.</title>
        <authorList>
            <person name="Pinnaka A.K."/>
            <person name="Singh H."/>
            <person name="Kaur M."/>
        </authorList>
    </citation>
    <scope>NUCLEOTIDE SEQUENCE [LARGE SCALE GENOMIC DNA]</scope>
    <source>
        <strain evidence="3 4">SMB1</strain>
    </source>
</reference>
<keyword evidence="1" id="KW-0812">Transmembrane</keyword>
<evidence type="ECO:0000313" key="3">
    <source>
        <dbReference type="EMBL" id="PZD97155.1"/>
    </source>
</evidence>
<dbReference type="Pfam" id="PF09851">
    <property type="entry name" value="SHOCT"/>
    <property type="match status" value="1"/>
</dbReference>
<keyword evidence="4" id="KW-1185">Reference proteome</keyword>
<dbReference type="AlphaFoldDB" id="A0A2W1LQN3"/>
<dbReference type="EMBL" id="QKRB01000031">
    <property type="protein sequence ID" value="PZD97155.1"/>
    <property type="molecule type" value="Genomic_DNA"/>
</dbReference>
<accession>A0A2W1LQN3</accession>
<keyword evidence="1" id="KW-1133">Transmembrane helix</keyword>
<sequence>MISVIISLVVLFIIVLWAFSVHPAFAVFVIVIGIAVYWLPKYDRKLKDKEKAKEQSVILNGFDKVKNRFTITKSCLSEDHLTGIAIDEERKQVCLVRDGDSNNVKIYSYRDLLESKIVEDGVMVTTTCRESQIGGALIGSLIAGETGAIIGGLSGTTTTSKKVTRIDLHITVNDMEEPTFYLKFSSSMEKAQHWHGIISVLIRRADDEDQLMEKQQADNKVSPGSSVADELSKLFELLRQGIISQEEFDKQKARLLG</sequence>
<name>A0A2W1LQN3_9BACL</name>
<evidence type="ECO:0000259" key="2">
    <source>
        <dbReference type="Pfam" id="PF09851"/>
    </source>
</evidence>
<dbReference type="InterPro" id="IPR018649">
    <property type="entry name" value="SHOCT"/>
</dbReference>
<dbReference type="Proteomes" id="UP000249522">
    <property type="component" value="Unassembled WGS sequence"/>
</dbReference>
<gene>
    <name evidence="3" type="ORF">DNH61_04510</name>
</gene>